<accession>A0AAN0M4X5</accession>
<evidence type="ECO:0000313" key="2">
    <source>
        <dbReference type="Proteomes" id="UP001451782"/>
    </source>
</evidence>
<dbReference type="AlphaFoldDB" id="A0AAN0M4X5"/>
<protein>
    <recommendedName>
        <fullName evidence="3">Sulfotransferase family protein</fullName>
    </recommendedName>
</protein>
<dbReference type="EMBL" id="CP151762">
    <property type="protein sequence ID" value="WZU64678.1"/>
    <property type="molecule type" value="Genomic_DNA"/>
</dbReference>
<sequence length="329" mass="37308">MLWIHIGMPKTGTTALQGYLHSNAAFLQDHNIRYMTAGRDRGTGRARLICQNSMAVAMSRGWTDAPTPQAFAQEYDRHATQHCIVSSEMFFGRDLSPLYERYLATLATPVRFVVYLRRFDDFLEADYKQRAKNGMRTRGVDAFVANRLAQIAGDPDYMNFSLMFERIAQQVPGAEIIPRLYLREEMAGHDVISDFLSLMDVPTSDVVLPKVGSNQSLSRMASEALGRFNGGGPDFDKKARRQLGRALQNTADPRIFRRGDVLNAAERTQINDALEARNAAMRETYFPGRDQLFPPREDTFMAFQRGGSEELADFQYINDKLNKLVQKQD</sequence>
<gene>
    <name evidence="1" type="ORF">AABB28_05220</name>
</gene>
<dbReference type="RefSeq" id="WP_342071039.1">
    <property type="nucleotide sequence ID" value="NZ_CP151762.1"/>
</dbReference>
<name>A0AAN0M4X5_9RHOB</name>
<reference evidence="1 2" key="1">
    <citation type="submission" date="2024-04" db="EMBL/GenBank/DDBJ databases">
        <title>Phylogenomic analyses of a clade within the roseobacter group suggest taxonomic reassignments of species of the genera Aestuariivita, Citreicella, Loktanella, Nautella, Pelagibaca, Ruegeria, Thalassobius, Thiobacimonas and Tropicibacter, and the proposal o.</title>
        <authorList>
            <person name="Jeon C.O."/>
        </authorList>
    </citation>
    <scope>NUCLEOTIDE SEQUENCE [LARGE SCALE GENOMIC DNA]</scope>
    <source>
        <strain evidence="1 2">G8-12</strain>
    </source>
</reference>
<dbReference type="SUPFAM" id="SSF52540">
    <property type="entry name" value="P-loop containing nucleoside triphosphate hydrolases"/>
    <property type="match status" value="1"/>
</dbReference>
<evidence type="ECO:0000313" key="1">
    <source>
        <dbReference type="EMBL" id="WZU64678.1"/>
    </source>
</evidence>
<proteinExistence type="predicted"/>
<organism evidence="1 2">
    <name type="scientific">Yoonia algicola</name>
    <dbReference type="NCBI Taxonomy" id="3137368"/>
    <lineage>
        <taxon>Bacteria</taxon>
        <taxon>Pseudomonadati</taxon>
        <taxon>Pseudomonadota</taxon>
        <taxon>Alphaproteobacteria</taxon>
        <taxon>Rhodobacterales</taxon>
        <taxon>Paracoccaceae</taxon>
        <taxon>Yoonia</taxon>
    </lineage>
</organism>
<dbReference type="Proteomes" id="UP001451782">
    <property type="component" value="Chromosome"/>
</dbReference>
<evidence type="ECO:0008006" key="3">
    <source>
        <dbReference type="Google" id="ProtNLM"/>
    </source>
</evidence>
<keyword evidence="2" id="KW-1185">Reference proteome</keyword>
<dbReference type="Gene3D" id="3.40.50.300">
    <property type="entry name" value="P-loop containing nucleotide triphosphate hydrolases"/>
    <property type="match status" value="1"/>
</dbReference>
<dbReference type="InterPro" id="IPR027417">
    <property type="entry name" value="P-loop_NTPase"/>
</dbReference>
<dbReference type="KEGG" id="yag:AABB28_05220"/>